<dbReference type="Proteomes" id="UP000000366">
    <property type="component" value="Chromosome"/>
</dbReference>
<dbReference type="InterPro" id="IPR005598">
    <property type="entry name" value="ATP_synth_I"/>
</dbReference>
<feature type="region of interest" description="Disordered" evidence="6">
    <location>
        <begin position="1"/>
        <end position="26"/>
    </location>
</feature>
<dbReference type="KEGG" id="mpt:Mpe_A0190"/>
<dbReference type="eggNOG" id="COG3312">
    <property type="taxonomic scope" value="Bacteria"/>
</dbReference>
<evidence type="ECO:0000256" key="7">
    <source>
        <dbReference type="SAM" id="Phobius"/>
    </source>
</evidence>
<accession>A2SC63</accession>
<dbReference type="GO" id="GO:0005886">
    <property type="term" value="C:plasma membrane"/>
    <property type="evidence" value="ECO:0007669"/>
    <property type="project" value="UniProtKB-SubCell"/>
</dbReference>
<dbReference type="HOGENOM" id="CLU_121415_6_0_4"/>
<keyword evidence="4 7" id="KW-1133">Transmembrane helix</keyword>
<sequence>MSERASTDVRNAWPGPGAAEDDDAPFKTLSPEEAQALRAKHPPVSPWRVIAAQAAVGLVVAALIGLVTQRSELAWSALYGAAAVVVPGALLARGITRLTGAGVGAAAFSFMLWEAVKVGLAVAMLAAATKVVPGLSWPALLVAMLVCMKVNWLALLWQGRVKNEAGRD</sequence>
<evidence type="ECO:0000256" key="4">
    <source>
        <dbReference type="ARBA" id="ARBA00022989"/>
    </source>
</evidence>
<protein>
    <submittedName>
        <fullName evidence="8">Putative ATP synthase protein I AtpI</fullName>
    </submittedName>
</protein>
<evidence type="ECO:0000313" key="8">
    <source>
        <dbReference type="EMBL" id="ABM93152.1"/>
    </source>
</evidence>
<evidence type="ECO:0000256" key="5">
    <source>
        <dbReference type="ARBA" id="ARBA00023136"/>
    </source>
</evidence>
<feature type="transmembrane region" description="Helical" evidence="7">
    <location>
        <begin position="47"/>
        <end position="67"/>
    </location>
</feature>
<evidence type="ECO:0000256" key="2">
    <source>
        <dbReference type="ARBA" id="ARBA00022475"/>
    </source>
</evidence>
<evidence type="ECO:0000256" key="3">
    <source>
        <dbReference type="ARBA" id="ARBA00022692"/>
    </source>
</evidence>
<proteinExistence type="predicted"/>
<dbReference type="AlphaFoldDB" id="A2SC63"/>
<dbReference type="STRING" id="420662.Mpe_A0190"/>
<name>A2SC63_METPP</name>
<reference evidence="8 9" key="1">
    <citation type="journal article" date="2007" name="J. Bacteriol.">
        <title>Whole-genome analysis of the methyl tert-butyl ether-degrading beta-proteobacterium Methylibium petroleiphilum PM1.</title>
        <authorList>
            <person name="Kane S.R."/>
            <person name="Chakicherla A.Y."/>
            <person name="Chain P.S.G."/>
            <person name="Schmidt R."/>
            <person name="Shin M.W."/>
            <person name="Legler T.C."/>
            <person name="Scow K.M."/>
            <person name="Larimer F.W."/>
            <person name="Lucas S.M."/>
            <person name="Richardson P.M."/>
            <person name="Hristova K.R."/>
        </authorList>
    </citation>
    <scope>NUCLEOTIDE SEQUENCE [LARGE SCALE GENOMIC DNA]</scope>
    <source>
        <strain evidence="9">ATCC BAA-1232 / LMG 22953 / PM1</strain>
    </source>
</reference>
<keyword evidence="9" id="KW-1185">Reference proteome</keyword>
<keyword evidence="3 7" id="KW-0812">Transmembrane</keyword>
<evidence type="ECO:0000256" key="6">
    <source>
        <dbReference type="SAM" id="MobiDB-lite"/>
    </source>
</evidence>
<gene>
    <name evidence="8" type="ordered locus">Mpe_A0190</name>
</gene>
<organism evidence="8 9">
    <name type="scientific">Methylibium petroleiphilum (strain ATCC BAA-1232 / LMG 22953 / PM1)</name>
    <dbReference type="NCBI Taxonomy" id="420662"/>
    <lineage>
        <taxon>Bacteria</taxon>
        <taxon>Pseudomonadati</taxon>
        <taxon>Pseudomonadota</taxon>
        <taxon>Betaproteobacteria</taxon>
        <taxon>Burkholderiales</taxon>
        <taxon>Sphaerotilaceae</taxon>
        <taxon>Methylibium</taxon>
    </lineage>
</organism>
<dbReference type="RefSeq" id="WP_011827791.1">
    <property type="nucleotide sequence ID" value="NC_008825.1"/>
</dbReference>
<feature type="transmembrane region" description="Helical" evidence="7">
    <location>
        <begin position="73"/>
        <end position="92"/>
    </location>
</feature>
<evidence type="ECO:0000313" key="9">
    <source>
        <dbReference type="Proteomes" id="UP000000366"/>
    </source>
</evidence>
<feature type="transmembrane region" description="Helical" evidence="7">
    <location>
        <begin position="135"/>
        <end position="157"/>
    </location>
</feature>
<comment type="subcellular location">
    <subcellularLocation>
        <location evidence="1">Cell membrane</location>
        <topology evidence="1">Multi-pass membrane protein</topology>
    </subcellularLocation>
</comment>
<dbReference type="EMBL" id="CP000555">
    <property type="protein sequence ID" value="ABM93152.1"/>
    <property type="molecule type" value="Genomic_DNA"/>
</dbReference>
<keyword evidence="5 7" id="KW-0472">Membrane</keyword>
<keyword evidence="2" id="KW-1003">Cell membrane</keyword>
<evidence type="ECO:0000256" key="1">
    <source>
        <dbReference type="ARBA" id="ARBA00004651"/>
    </source>
</evidence>
<dbReference type="Pfam" id="PF03899">
    <property type="entry name" value="ATP-synt_I"/>
    <property type="match status" value="1"/>
</dbReference>
<feature type="transmembrane region" description="Helical" evidence="7">
    <location>
        <begin position="104"/>
        <end position="129"/>
    </location>
</feature>